<dbReference type="InterPro" id="IPR000390">
    <property type="entry name" value="Small_drug/metabolite_transptr"/>
</dbReference>
<dbReference type="RefSeq" id="WP_101248706.1">
    <property type="nucleotide sequence ID" value="NZ_PIUM01000001.1"/>
</dbReference>
<evidence type="ECO:0000313" key="13">
    <source>
        <dbReference type="EMBL" id="PKU26475.1"/>
    </source>
</evidence>
<feature type="transmembrane region" description="Helical" evidence="11">
    <location>
        <begin position="53"/>
        <end position="72"/>
    </location>
</feature>
<name>A0A2N3Q1E3_9PROT</name>
<keyword evidence="8 11" id="KW-1133">Transmembrane helix</keyword>
<feature type="transmembrane region" description="Helical" evidence="11">
    <location>
        <begin position="79"/>
        <end position="99"/>
    </location>
</feature>
<comment type="subcellular location">
    <subcellularLocation>
        <location evidence="1">Cell membrane</location>
        <topology evidence="1">Multi-pass membrane protein</topology>
    </subcellularLocation>
</comment>
<evidence type="ECO:0000256" key="10">
    <source>
        <dbReference type="ARBA" id="ARBA00023136"/>
    </source>
</evidence>
<keyword evidence="9" id="KW-0443">Lipid metabolism</keyword>
<keyword evidence="5" id="KW-0441">Lipid A biosynthesis</keyword>
<evidence type="ECO:0000313" key="14">
    <source>
        <dbReference type="Proteomes" id="UP000233293"/>
    </source>
</evidence>
<evidence type="ECO:0000256" key="5">
    <source>
        <dbReference type="ARBA" id="ARBA00022556"/>
    </source>
</evidence>
<reference evidence="14" key="1">
    <citation type="submission" date="2017-12" db="EMBL/GenBank/DDBJ databases">
        <title>Draft genome sequence of Telmatospirillum siberiense 26-4b1T, an acidotolerant peatland alphaproteobacterium potentially involved in sulfur cycling.</title>
        <authorList>
            <person name="Hausmann B."/>
            <person name="Pjevac P."/>
            <person name="Schreck K."/>
            <person name="Herbold C.W."/>
            <person name="Daims H."/>
            <person name="Wagner M."/>
            <person name="Pester M."/>
            <person name="Loy A."/>
        </authorList>
    </citation>
    <scope>NUCLEOTIDE SEQUENCE [LARGE SCALE GENOMIC DNA]</scope>
    <source>
        <strain evidence="14">26-4b1</strain>
    </source>
</reference>
<evidence type="ECO:0000256" key="11">
    <source>
        <dbReference type="SAM" id="Phobius"/>
    </source>
</evidence>
<dbReference type="InterPro" id="IPR037185">
    <property type="entry name" value="EmrE-like"/>
</dbReference>
<dbReference type="GO" id="GO:0009245">
    <property type="term" value="P:lipid A biosynthetic process"/>
    <property type="evidence" value="ECO:0007669"/>
    <property type="project" value="UniProtKB-KW"/>
</dbReference>
<evidence type="ECO:0000256" key="3">
    <source>
        <dbReference type="ARBA" id="ARBA00022516"/>
    </source>
</evidence>
<dbReference type="GO" id="GO:0009103">
    <property type="term" value="P:lipopolysaccharide biosynthetic process"/>
    <property type="evidence" value="ECO:0007669"/>
    <property type="project" value="UniProtKB-KW"/>
</dbReference>
<keyword evidence="14" id="KW-1185">Reference proteome</keyword>
<feature type="transmembrane region" description="Helical" evidence="11">
    <location>
        <begin position="105"/>
        <end position="122"/>
    </location>
</feature>
<evidence type="ECO:0000256" key="2">
    <source>
        <dbReference type="ARBA" id="ARBA00022475"/>
    </source>
</evidence>
<evidence type="ECO:0000256" key="6">
    <source>
        <dbReference type="ARBA" id="ARBA00022692"/>
    </source>
</evidence>
<dbReference type="PANTHER" id="PTHR30561:SF9">
    <property type="entry name" value="4-AMINO-4-DEOXY-L-ARABINOSE-PHOSPHOUNDECAPRENOL FLIPPASE SUBUNIT ARNF-RELATED"/>
    <property type="match status" value="1"/>
</dbReference>
<dbReference type="Proteomes" id="UP000233293">
    <property type="component" value="Unassembled WGS sequence"/>
</dbReference>
<evidence type="ECO:0000256" key="7">
    <source>
        <dbReference type="ARBA" id="ARBA00022985"/>
    </source>
</evidence>
<keyword evidence="10 11" id="KW-0472">Membrane</keyword>
<evidence type="ECO:0000259" key="12">
    <source>
        <dbReference type="Pfam" id="PF00892"/>
    </source>
</evidence>
<evidence type="ECO:0000256" key="8">
    <source>
        <dbReference type="ARBA" id="ARBA00022989"/>
    </source>
</evidence>
<keyword evidence="3" id="KW-0444">Lipid biosynthesis</keyword>
<dbReference type="Gene3D" id="1.10.3730.20">
    <property type="match status" value="1"/>
</dbReference>
<dbReference type="EMBL" id="PIUM01000001">
    <property type="protein sequence ID" value="PKU26475.1"/>
    <property type="molecule type" value="Genomic_DNA"/>
</dbReference>
<protein>
    <recommendedName>
        <fullName evidence="12">EamA domain-containing protein</fullName>
    </recommendedName>
</protein>
<keyword evidence="4" id="KW-0997">Cell inner membrane</keyword>
<evidence type="ECO:0000256" key="4">
    <source>
        <dbReference type="ARBA" id="ARBA00022519"/>
    </source>
</evidence>
<proteinExistence type="predicted"/>
<sequence>MADRKIPLRLVLGLALAILIDTVVQVSWKAAVSTLPPSSSVGDSVMAVLDRPVFLVVAVLLACQLFNWLKVLDHADLSYAQPITSLSYVSVSLCSVFFLDEPVDGQLLAGIALILAGVWFISRTDHVSPPAGPRPEAPV</sequence>
<feature type="domain" description="EamA" evidence="12">
    <location>
        <begin position="52"/>
        <end position="122"/>
    </location>
</feature>
<dbReference type="PANTHER" id="PTHR30561">
    <property type="entry name" value="SMR FAMILY PROTON-DEPENDENT DRUG EFFLUX TRANSPORTER SUGE"/>
    <property type="match status" value="1"/>
</dbReference>
<keyword evidence="2" id="KW-1003">Cell membrane</keyword>
<dbReference type="GO" id="GO:0005886">
    <property type="term" value="C:plasma membrane"/>
    <property type="evidence" value="ECO:0007669"/>
    <property type="project" value="UniProtKB-SubCell"/>
</dbReference>
<evidence type="ECO:0000256" key="1">
    <source>
        <dbReference type="ARBA" id="ARBA00004651"/>
    </source>
</evidence>
<gene>
    <name evidence="13" type="ORF">CWS72_01115</name>
</gene>
<keyword evidence="7" id="KW-0448">Lipopolysaccharide biosynthesis</keyword>
<dbReference type="Pfam" id="PF00892">
    <property type="entry name" value="EamA"/>
    <property type="match status" value="1"/>
</dbReference>
<accession>A0A2N3Q1E3</accession>
<keyword evidence="6 11" id="KW-0812">Transmembrane</keyword>
<evidence type="ECO:0000256" key="9">
    <source>
        <dbReference type="ARBA" id="ARBA00023098"/>
    </source>
</evidence>
<dbReference type="AlphaFoldDB" id="A0A2N3Q1E3"/>
<dbReference type="SUPFAM" id="SSF103481">
    <property type="entry name" value="Multidrug resistance efflux transporter EmrE"/>
    <property type="match status" value="1"/>
</dbReference>
<organism evidence="13 14">
    <name type="scientific">Telmatospirillum siberiense</name>
    <dbReference type="NCBI Taxonomy" id="382514"/>
    <lineage>
        <taxon>Bacteria</taxon>
        <taxon>Pseudomonadati</taxon>
        <taxon>Pseudomonadota</taxon>
        <taxon>Alphaproteobacteria</taxon>
        <taxon>Rhodospirillales</taxon>
        <taxon>Rhodospirillaceae</taxon>
        <taxon>Telmatospirillum</taxon>
    </lineage>
</organism>
<dbReference type="GO" id="GO:0022857">
    <property type="term" value="F:transmembrane transporter activity"/>
    <property type="evidence" value="ECO:0007669"/>
    <property type="project" value="InterPro"/>
</dbReference>
<dbReference type="OrthoDB" id="7189096at2"/>
<comment type="caution">
    <text evidence="13">The sequence shown here is derived from an EMBL/GenBank/DDBJ whole genome shotgun (WGS) entry which is preliminary data.</text>
</comment>
<dbReference type="InterPro" id="IPR000620">
    <property type="entry name" value="EamA_dom"/>
</dbReference>